<evidence type="ECO:0000256" key="2">
    <source>
        <dbReference type="ARBA" id="ARBA00022517"/>
    </source>
</evidence>
<feature type="compositionally biased region" description="Basic residues" evidence="8">
    <location>
        <begin position="746"/>
        <end position="755"/>
    </location>
</feature>
<feature type="compositionally biased region" description="Basic and acidic residues" evidence="8">
    <location>
        <begin position="631"/>
        <end position="645"/>
    </location>
</feature>
<feature type="domain" description="SAM-dependent MTase RsmB/NOP-type" evidence="9">
    <location>
        <begin position="186"/>
        <end position="473"/>
    </location>
</feature>
<feature type="compositionally biased region" description="Basic and acidic residues" evidence="8">
    <location>
        <begin position="544"/>
        <end position="587"/>
    </location>
</feature>
<evidence type="ECO:0000313" key="10">
    <source>
        <dbReference type="EMBL" id="KAJ6255398.1"/>
    </source>
</evidence>
<keyword evidence="5 7" id="KW-0949">S-adenosyl-L-methionine</keyword>
<feature type="active site" description="Nucleophile" evidence="7">
    <location>
        <position position="403"/>
    </location>
</feature>
<feature type="compositionally biased region" description="Acidic residues" evidence="8">
    <location>
        <begin position="48"/>
        <end position="65"/>
    </location>
</feature>
<protein>
    <submittedName>
        <fullName evidence="10">28s rRNA (Cytosine(4447)-c(5))-methyltransferase-related</fullName>
    </submittedName>
</protein>
<dbReference type="InterPro" id="IPR011023">
    <property type="entry name" value="Nop2p"/>
</dbReference>
<evidence type="ECO:0000256" key="6">
    <source>
        <dbReference type="ARBA" id="ARBA00022884"/>
    </source>
</evidence>
<feature type="compositionally biased region" description="Low complexity" evidence="8">
    <location>
        <begin position="9"/>
        <end position="27"/>
    </location>
</feature>
<feature type="compositionally biased region" description="Basic residues" evidence="8">
    <location>
        <begin position="588"/>
        <end position="600"/>
    </location>
</feature>
<feature type="compositionally biased region" description="Basic residues" evidence="8">
    <location>
        <begin position="608"/>
        <end position="630"/>
    </location>
</feature>
<feature type="compositionally biased region" description="Basic and acidic residues" evidence="8">
    <location>
        <begin position="524"/>
        <end position="533"/>
    </location>
</feature>
<feature type="compositionally biased region" description="Basic and acidic residues" evidence="8">
    <location>
        <begin position="680"/>
        <end position="690"/>
    </location>
</feature>
<dbReference type="InterPro" id="IPR023273">
    <property type="entry name" value="RCMT_NOP2"/>
</dbReference>
<feature type="binding site" evidence="7">
    <location>
        <position position="329"/>
    </location>
    <ligand>
        <name>S-adenosyl-L-methionine</name>
        <dbReference type="ChEBI" id="CHEBI:59789"/>
    </ligand>
</feature>
<feature type="region of interest" description="Disordered" evidence="8">
    <location>
        <begin position="478"/>
        <end position="830"/>
    </location>
</feature>
<feature type="region of interest" description="Disordered" evidence="8">
    <location>
        <begin position="1"/>
        <end position="89"/>
    </location>
</feature>
<evidence type="ECO:0000256" key="5">
    <source>
        <dbReference type="ARBA" id="ARBA00022691"/>
    </source>
</evidence>
<feature type="binding site" evidence="7">
    <location>
        <position position="346"/>
    </location>
    <ligand>
        <name>S-adenosyl-L-methionine</name>
        <dbReference type="ChEBI" id="CHEBI:59789"/>
    </ligand>
</feature>
<feature type="compositionally biased region" description="Basic residues" evidence="8">
    <location>
        <begin position="799"/>
        <end position="830"/>
    </location>
</feature>
<dbReference type="SUPFAM" id="SSF53335">
    <property type="entry name" value="S-adenosyl-L-methionine-dependent methyltransferases"/>
    <property type="match status" value="1"/>
</dbReference>
<sequence length="830" mass="95950">MSKSNFFQEVSESNSSTTSDSSSAEISSQDHESEMVSSTNQKSKETEIETIEEEKAENEEEEEREGVELELNSGSDEYEEGSEEGSVSQISDLLGTDIEEFQDFVLPTEEELTLEKQMGADLEKLRERINKVISILLNFNILRKKGVPRKDYVNQIKYDLGMYYGYNEFLLGLFFDLLPLNELVEFLEANEKPRPVTIRTNTLKTRRSDLAKALLNRGVNLDPLSKWSSVGLIIYESQVPIGATPEYLAGHYMLQSASSFIPIVALQPKENEKILDMCAAPGGKTTYIAQLMRNTGTLIANDPQRERLTSLVSNCHRMGVTNCTVVQYDGRQFPKVMGGFDRVLIDSPCLGLGVIARDNSIKISKNKDEIWKIVQLQKQLLLSAIDSVNAKSKTGGVIVYSTCSLSVEENEWVVNYALKKRNVKLVETGISFGDPGIPKSKYRRFHPSIKLCKRIYPHKLNMDGFFIAKFIKYSNEIPKPKTNDNDENAQKRKNNQKNNKKNKNKKNINLNNLLILNKNNNLDKSLKDKEKKQPQTSRKRQFQKLKEEDKKKNETEKKDEKKKGQVKKEENKKIEIEKTKEKSPKKNEKAKKKNTPKKNTPKKENAAPKKKNTPKKNEKSKKKNTPKKNNKKIETEQKKEPTKKNEKAKKKNTPKKKTPKKEKKKIENEKQKKKTPKKQKKEEKKEEEKKKKPTKKEKKKNNQKSPNKTKRKEKKVTPKKNKEKKVNTPKKKTPKKENKKIETEKQKKKTPNKQRKKEEKNKKKTKKKTMEIEKTTEKKKEKSPKKNKKVNNKKEKASTKKSPKKAKGKTTKKKQKKEKQTKKKRRNLKK</sequence>
<gene>
    <name evidence="10" type="ORF">M0813_11273</name>
</gene>
<keyword evidence="4 7" id="KW-0808">Transferase</keyword>
<feature type="binding site" evidence="7">
    <location>
        <position position="302"/>
    </location>
    <ligand>
        <name>S-adenosyl-L-methionine</name>
        <dbReference type="ChEBI" id="CHEBI:59789"/>
    </ligand>
</feature>
<accession>A0ABQ8ZER8</accession>
<keyword evidence="3 7" id="KW-0489">Methyltransferase</keyword>
<feature type="compositionally biased region" description="Basic and acidic residues" evidence="8">
    <location>
        <begin position="478"/>
        <end position="490"/>
    </location>
</feature>
<dbReference type="NCBIfam" id="TIGR00446">
    <property type="entry name" value="nop2p"/>
    <property type="match status" value="1"/>
</dbReference>
<feature type="compositionally biased region" description="Basic residues" evidence="8">
    <location>
        <begin position="491"/>
        <end position="506"/>
    </location>
</feature>
<feature type="compositionally biased region" description="Low complexity" evidence="8">
    <location>
        <begin position="507"/>
        <end position="523"/>
    </location>
</feature>
<dbReference type="Pfam" id="PF01189">
    <property type="entry name" value="Methyltr_RsmB-F"/>
    <property type="match status" value="1"/>
</dbReference>
<evidence type="ECO:0000256" key="4">
    <source>
        <dbReference type="ARBA" id="ARBA00022679"/>
    </source>
</evidence>
<keyword evidence="11" id="KW-1185">Reference proteome</keyword>
<dbReference type="InterPro" id="IPR029063">
    <property type="entry name" value="SAM-dependent_MTases_sf"/>
</dbReference>
<dbReference type="PRINTS" id="PR02012">
    <property type="entry name" value="RCMTNOP2"/>
</dbReference>
<feature type="compositionally biased region" description="Basic and acidic residues" evidence="8">
    <location>
        <begin position="735"/>
        <end position="745"/>
    </location>
</feature>
<organism evidence="10 11">
    <name type="scientific">Anaeramoeba flamelloides</name>
    <dbReference type="NCBI Taxonomy" id="1746091"/>
    <lineage>
        <taxon>Eukaryota</taxon>
        <taxon>Metamonada</taxon>
        <taxon>Anaeramoebidae</taxon>
        <taxon>Anaeramoeba</taxon>
    </lineage>
</organism>
<reference evidence="10" key="1">
    <citation type="submission" date="2022-08" db="EMBL/GenBank/DDBJ databases">
        <title>Novel sulfate-reducing endosymbionts in the free-living metamonad Anaeramoeba.</title>
        <authorList>
            <person name="Jerlstrom-Hultqvist J."/>
            <person name="Cepicka I."/>
            <person name="Gallot-Lavallee L."/>
            <person name="Salas-Leiva D."/>
            <person name="Curtis B.A."/>
            <person name="Zahonova K."/>
            <person name="Pipaliya S."/>
            <person name="Dacks J."/>
            <person name="Roger A.J."/>
        </authorList>
    </citation>
    <scope>NUCLEOTIDE SEQUENCE</scope>
    <source>
        <strain evidence="10">Schooner1</strain>
    </source>
</reference>
<evidence type="ECO:0000313" key="11">
    <source>
        <dbReference type="Proteomes" id="UP001150062"/>
    </source>
</evidence>
<proteinExistence type="inferred from homology"/>
<dbReference type="Proteomes" id="UP001150062">
    <property type="component" value="Unassembled WGS sequence"/>
</dbReference>
<dbReference type="PROSITE" id="PS51686">
    <property type="entry name" value="SAM_MT_RSMB_NOP"/>
    <property type="match status" value="1"/>
</dbReference>
<feature type="compositionally biased region" description="Basic residues" evidence="8">
    <location>
        <begin position="691"/>
        <end position="734"/>
    </location>
</feature>
<dbReference type="InterPro" id="IPR001678">
    <property type="entry name" value="MeTrfase_RsmB-F_NOP2_dom"/>
</dbReference>
<evidence type="ECO:0000256" key="3">
    <source>
        <dbReference type="ARBA" id="ARBA00022603"/>
    </source>
</evidence>
<feature type="compositionally biased region" description="Basic residues" evidence="8">
    <location>
        <begin position="781"/>
        <end position="791"/>
    </location>
</feature>
<feature type="binding site" evidence="7">
    <location>
        <begin position="278"/>
        <end position="284"/>
    </location>
    <ligand>
        <name>S-adenosyl-L-methionine</name>
        <dbReference type="ChEBI" id="CHEBI:59789"/>
    </ligand>
</feature>
<feature type="compositionally biased region" description="Basic and acidic residues" evidence="8">
    <location>
        <begin position="768"/>
        <end position="780"/>
    </location>
</feature>
<comment type="similarity">
    <text evidence="7">Belongs to the class I-like SAM-binding methyltransferase superfamily. RsmB/NOP family.</text>
</comment>
<dbReference type="Gene3D" id="3.30.70.1170">
    <property type="entry name" value="Sun protein, domain 3"/>
    <property type="match status" value="1"/>
</dbReference>
<dbReference type="PANTHER" id="PTHR22807:SF30">
    <property type="entry name" value="28S RRNA (CYTOSINE(4447)-C(5))-METHYLTRANSFERASE-RELATED"/>
    <property type="match status" value="1"/>
</dbReference>
<dbReference type="EMBL" id="JAOAOG010000004">
    <property type="protein sequence ID" value="KAJ6255398.1"/>
    <property type="molecule type" value="Genomic_DNA"/>
</dbReference>
<evidence type="ECO:0000259" key="9">
    <source>
        <dbReference type="PROSITE" id="PS51686"/>
    </source>
</evidence>
<evidence type="ECO:0000256" key="1">
    <source>
        <dbReference type="ARBA" id="ARBA00004604"/>
    </source>
</evidence>
<dbReference type="InterPro" id="IPR023267">
    <property type="entry name" value="RCMT"/>
</dbReference>
<comment type="caution">
    <text evidence="10">The sequence shown here is derived from an EMBL/GenBank/DDBJ whole genome shotgun (WGS) entry which is preliminary data.</text>
</comment>
<keyword evidence="6 7" id="KW-0694">RNA-binding</keyword>
<dbReference type="PANTHER" id="PTHR22807">
    <property type="entry name" value="NOP2 YEAST -RELATED NOL1/NOP2/FMU SUN DOMAIN-CONTAINING"/>
    <property type="match status" value="1"/>
</dbReference>
<evidence type="ECO:0000256" key="8">
    <source>
        <dbReference type="SAM" id="MobiDB-lite"/>
    </source>
</evidence>
<dbReference type="InterPro" id="IPR049560">
    <property type="entry name" value="MeTrfase_RsmB-F_NOP2_cat"/>
</dbReference>
<feature type="compositionally biased region" description="Basic residues" evidence="8">
    <location>
        <begin position="646"/>
        <end position="663"/>
    </location>
</feature>
<evidence type="ECO:0000256" key="7">
    <source>
        <dbReference type="PROSITE-ProRule" id="PRU01023"/>
    </source>
</evidence>
<keyword evidence="2" id="KW-0690">Ribosome biogenesis</keyword>
<dbReference type="Gene3D" id="3.40.50.150">
    <property type="entry name" value="Vaccinia Virus protein VP39"/>
    <property type="match status" value="1"/>
</dbReference>
<dbReference type="InterPro" id="IPR054728">
    <property type="entry name" value="RsmB-like_ferredoxin"/>
</dbReference>
<dbReference type="PRINTS" id="PR02008">
    <property type="entry name" value="RCMTFAMILY"/>
</dbReference>
<comment type="subcellular location">
    <subcellularLocation>
        <location evidence="1">Nucleus</location>
        <location evidence="1">Nucleolus</location>
    </subcellularLocation>
</comment>
<name>A0ABQ8ZER8_9EUKA</name>
<dbReference type="Pfam" id="PF22458">
    <property type="entry name" value="RsmF-B_ferredox"/>
    <property type="match status" value="1"/>
</dbReference>